<feature type="transmembrane region" description="Helical" evidence="6">
    <location>
        <begin position="114"/>
        <end position="133"/>
    </location>
</feature>
<dbReference type="VEuPathDB" id="FungiDB:PV10_07225"/>
<proteinExistence type="predicted"/>
<feature type="transmembrane region" description="Helical" evidence="6">
    <location>
        <begin position="84"/>
        <end position="107"/>
    </location>
</feature>
<evidence type="ECO:0008006" key="9">
    <source>
        <dbReference type="Google" id="ProtNLM"/>
    </source>
</evidence>
<feature type="transmembrane region" description="Helical" evidence="6">
    <location>
        <begin position="330"/>
        <end position="350"/>
    </location>
</feature>
<dbReference type="Proteomes" id="UP000288859">
    <property type="component" value="Unassembled WGS sequence"/>
</dbReference>
<organism evidence="7 8">
    <name type="scientific">Exophiala mesophila</name>
    <name type="common">Black yeast-like fungus</name>
    <dbReference type="NCBI Taxonomy" id="212818"/>
    <lineage>
        <taxon>Eukaryota</taxon>
        <taxon>Fungi</taxon>
        <taxon>Dikarya</taxon>
        <taxon>Ascomycota</taxon>
        <taxon>Pezizomycotina</taxon>
        <taxon>Eurotiomycetes</taxon>
        <taxon>Chaetothyriomycetidae</taxon>
        <taxon>Chaetothyriales</taxon>
        <taxon>Herpotrichiellaceae</taxon>
        <taxon>Exophiala</taxon>
    </lineage>
</organism>
<protein>
    <recommendedName>
        <fullName evidence="9">Major facilitator superfamily (MFS) profile domain-containing protein</fullName>
    </recommendedName>
</protein>
<dbReference type="GO" id="GO:0016020">
    <property type="term" value="C:membrane"/>
    <property type="evidence" value="ECO:0007669"/>
    <property type="project" value="UniProtKB-SubCell"/>
</dbReference>
<dbReference type="SUPFAM" id="SSF103473">
    <property type="entry name" value="MFS general substrate transporter"/>
    <property type="match status" value="1"/>
</dbReference>
<dbReference type="AlphaFoldDB" id="A0A438NAB0"/>
<accession>A0A438NAB0</accession>
<feature type="region of interest" description="Disordered" evidence="5">
    <location>
        <begin position="1"/>
        <end position="21"/>
    </location>
</feature>
<feature type="transmembrane region" description="Helical" evidence="6">
    <location>
        <begin position="209"/>
        <end position="230"/>
    </location>
</feature>
<evidence type="ECO:0000256" key="5">
    <source>
        <dbReference type="SAM" id="MobiDB-lite"/>
    </source>
</evidence>
<gene>
    <name evidence="7" type="ORF">B0A52_04112</name>
</gene>
<dbReference type="OrthoDB" id="196103at2759"/>
<feature type="transmembrane region" description="Helical" evidence="6">
    <location>
        <begin position="264"/>
        <end position="281"/>
    </location>
</feature>
<dbReference type="InterPro" id="IPR011701">
    <property type="entry name" value="MFS"/>
</dbReference>
<dbReference type="EMBL" id="NAJM01000011">
    <property type="protein sequence ID" value="RVX72714.1"/>
    <property type="molecule type" value="Genomic_DNA"/>
</dbReference>
<evidence type="ECO:0000313" key="8">
    <source>
        <dbReference type="Proteomes" id="UP000288859"/>
    </source>
</evidence>
<feature type="compositionally biased region" description="Basic and acidic residues" evidence="5">
    <location>
        <begin position="480"/>
        <end position="498"/>
    </location>
</feature>
<evidence type="ECO:0000256" key="6">
    <source>
        <dbReference type="SAM" id="Phobius"/>
    </source>
</evidence>
<evidence type="ECO:0000313" key="7">
    <source>
        <dbReference type="EMBL" id="RVX72714.1"/>
    </source>
</evidence>
<comment type="subcellular location">
    <subcellularLocation>
        <location evidence="1">Membrane</location>
        <topology evidence="1">Multi-pass membrane protein</topology>
    </subcellularLocation>
</comment>
<sequence>MAASTDNNDKTQPTAVATDADVEQQDVIAPDNRRRLFGKPLPRYASPITQLVIVSCILFLNPGMYNALAGLGGAGQVDPRVQNLAGIALNAVFAPVAFVIGVVHNFIGTKWTMALGGCGYFIYAASFLCYNHTQNEGFVIFAGGLLGACASALWCAQGVVMMSYPTEAQRGRAISLTWFIFNMGAVIGASVSLAQNWNNSAGTVTDGTYIGFIVLQVCGAILCCTLVPSIKIVRTDGTRVQKVTHPGLKEDINGLYTTLVRDPWVFAIFPMFFASNYFYTYQFNNVNAYWFSTRTRAFNSIWYWLTQIITAAAFGALLDWTRFSRRHRAFMGWGILFAAVMAVYGGGYEFLKKTDRSVPGPRMDLFDSGYIWHLFLYMAYGSTDALWQVFCYYTMGAMSNDPRKLAYYAGFYKSIQSLGQIVISRLDASEVNFRINFGTTWGFMAGSLVLALPLYIWRLNDTELTETEIAEVKAITEEREGHALEEAAKEDTTLRKPSQDGVESDDGALGKETLETKEKGNAKE</sequence>
<dbReference type="Pfam" id="PF07690">
    <property type="entry name" value="MFS_1"/>
    <property type="match status" value="1"/>
</dbReference>
<feature type="transmembrane region" description="Helical" evidence="6">
    <location>
        <begin position="176"/>
        <end position="197"/>
    </location>
</feature>
<reference evidence="7 8" key="1">
    <citation type="submission" date="2017-03" db="EMBL/GenBank/DDBJ databases">
        <title>Genomes of endolithic fungi from Antarctica.</title>
        <authorList>
            <person name="Coleine C."/>
            <person name="Masonjones S."/>
            <person name="Stajich J.E."/>
        </authorList>
    </citation>
    <scope>NUCLEOTIDE SEQUENCE [LARGE SCALE GENOMIC DNA]</scope>
    <source>
        <strain evidence="7 8">CCFEE 6314</strain>
    </source>
</reference>
<feature type="transmembrane region" description="Helical" evidence="6">
    <location>
        <begin position="370"/>
        <end position="393"/>
    </location>
</feature>
<evidence type="ECO:0000256" key="3">
    <source>
        <dbReference type="ARBA" id="ARBA00022989"/>
    </source>
</evidence>
<evidence type="ECO:0000256" key="4">
    <source>
        <dbReference type="ARBA" id="ARBA00023136"/>
    </source>
</evidence>
<feature type="transmembrane region" description="Helical" evidence="6">
    <location>
        <begin position="139"/>
        <end position="164"/>
    </location>
</feature>
<dbReference type="InterPro" id="IPR036259">
    <property type="entry name" value="MFS_trans_sf"/>
</dbReference>
<evidence type="ECO:0000256" key="1">
    <source>
        <dbReference type="ARBA" id="ARBA00004141"/>
    </source>
</evidence>
<keyword evidence="2 6" id="KW-0812">Transmembrane</keyword>
<keyword evidence="4 6" id="KW-0472">Membrane</keyword>
<feature type="compositionally biased region" description="Basic and acidic residues" evidence="5">
    <location>
        <begin position="508"/>
        <end position="524"/>
    </location>
</feature>
<feature type="transmembrane region" description="Helical" evidence="6">
    <location>
        <begin position="301"/>
        <end position="318"/>
    </location>
</feature>
<feature type="transmembrane region" description="Helical" evidence="6">
    <location>
        <begin position="435"/>
        <end position="457"/>
    </location>
</feature>
<keyword evidence="3 6" id="KW-1133">Transmembrane helix</keyword>
<dbReference type="GO" id="GO:0022857">
    <property type="term" value="F:transmembrane transporter activity"/>
    <property type="evidence" value="ECO:0007669"/>
    <property type="project" value="InterPro"/>
</dbReference>
<feature type="transmembrane region" description="Helical" evidence="6">
    <location>
        <begin position="44"/>
        <end position="64"/>
    </location>
</feature>
<dbReference type="PANTHER" id="PTHR23294">
    <property type="entry name" value="ET TRANSLATION PRODUCT-RELATED"/>
    <property type="match status" value="1"/>
</dbReference>
<dbReference type="PANTHER" id="PTHR23294:SF59">
    <property type="entry name" value="UNC93-LIKE PROTEIN C922.05C"/>
    <property type="match status" value="1"/>
</dbReference>
<evidence type="ECO:0000256" key="2">
    <source>
        <dbReference type="ARBA" id="ARBA00022692"/>
    </source>
</evidence>
<feature type="compositionally biased region" description="Polar residues" evidence="5">
    <location>
        <begin position="1"/>
        <end position="15"/>
    </location>
</feature>
<dbReference type="Gene3D" id="1.20.1250.20">
    <property type="entry name" value="MFS general substrate transporter like domains"/>
    <property type="match status" value="1"/>
</dbReference>
<name>A0A438NAB0_EXOME</name>
<dbReference type="InterPro" id="IPR051617">
    <property type="entry name" value="UNC-93-like_regulator"/>
</dbReference>
<feature type="region of interest" description="Disordered" evidence="5">
    <location>
        <begin position="480"/>
        <end position="524"/>
    </location>
</feature>
<comment type="caution">
    <text evidence="7">The sequence shown here is derived from an EMBL/GenBank/DDBJ whole genome shotgun (WGS) entry which is preliminary data.</text>
</comment>